<keyword evidence="3" id="KW-1185">Reference proteome</keyword>
<accession>A0AAD4MUV8</accession>
<dbReference type="PANTHER" id="PTHR34492">
    <property type="entry name" value="GUSTATORY RECEPTOR FAMILY"/>
    <property type="match status" value="1"/>
</dbReference>
<keyword evidence="1" id="KW-0472">Membrane</keyword>
<reference evidence="2" key="1">
    <citation type="submission" date="2022-01" db="EMBL/GenBank/DDBJ databases">
        <title>Genome Sequence Resource for Two Populations of Ditylenchus destructor, the Migratory Endoparasitic Phytonematode.</title>
        <authorList>
            <person name="Zhang H."/>
            <person name="Lin R."/>
            <person name="Xie B."/>
        </authorList>
    </citation>
    <scope>NUCLEOTIDE SEQUENCE</scope>
    <source>
        <strain evidence="2">BazhouSP</strain>
    </source>
</reference>
<keyword evidence="1" id="KW-0812">Transmembrane</keyword>
<feature type="transmembrane region" description="Helical" evidence="1">
    <location>
        <begin position="70"/>
        <end position="87"/>
    </location>
</feature>
<dbReference type="PANTHER" id="PTHR34492:SF2">
    <property type="entry name" value="G PROTEIN-COUPLED RECEPTOR"/>
    <property type="match status" value="1"/>
</dbReference>
<gene>
    <name evidence="2" type="ORF">DdX_12321</name>
</gene>
<dbReference type="EMBL" id="JAKKPZ010000039">
    <property type="protein sequence ID" value="KAI1707763.1"/>
    <property type="molecule type" value="Genomic_DNA"/>
</dbReference>
<feature type="transmembrane region" description="Helical" evidence="1">
    <location>
        <begin position="120"/>
        <end position="142"/>
    </location>
</feature>
<feature type="transmembrane region" description="Helical" evidence="1">
    <location>
        <begin position="219"/>
        <end position="240"/>
    </location>
</feature>
<sequence length="350" mass="40735">MVVIVFLIKVTGLYFAHLNKNTSKCIWFLTLMRVILLCVGLFFVLVRNLYRSINNFIYTAEKWNVETTMLHGWLFQSLLSMFFFIHWQKNGSLSLIRSKILGKGRQKNEMYKRLTRDSRVFMFITLATTVFFAGNTLSTIILSHFSHRQYLNDALNSNDRARNVPDFLMKSFSRHNEIAEKIQMADDIFKVYTFLMTVMGTTQSIMALLILIRRETWLGVYYSVIEMAICVVHLIGLTVVPAEVYTEFHEAQTVLYRKTPMWKNYDIKTYQIARSFTEKLARLHVGISFGGFTVITKSLILTCISLIVPYVLLCVQMQVGSDDTLRFYIFRNHTMRNNMLASTIAIDSEE</sequence>
<comment type="caution">
    <text evidence="2">The sequence shown here is derived from an EMBL/GenBank/DDBJ whole genome shotgun (WGS) entry which is preliminary data.</text>
</comment>
<protein>
    <submittedName>
        <fullName evidence="2">CBR-GUR-4 protein</fullName>
    </submittedName>
</protein>
<dbReference type="AlphaFoldDB" id="A0AAD4MUV8"/>
<dbReference type="Proteomes" id="UP001201812">
    <property type="component" value="Unassembled WGS sequence"/>
</dbReference>
<evidence type="ECO:0000313" key="2">
    <source>
        <dbReference type="EMBL" id="KAI1707763.1"/>
    </source>
</evidence>
<organism evidence="2 3">
    <name type="scientific">Ditylenchus destructor</name>
    <dbReference type="NCBI Taxonomy" id="166010"/>
    <lineage>
        <taxon>Eukaryota</taxon>
        <taxon>Metazoa</taxon>
        <taxon>Ecdysozoa</taxon>
        <taxon>Nematoda</taxon>
        <taxon>Chromadorea</taxon>
        <taxon>Rhabditida</taxon>
        <taxon>Tylenchina</taxon>
        <taxon>Tylenchomorpha</taxon>
        <taxon>Sphaerularioidea</taxon>
        <taxon>Anguinidae</taxon>
        <taxon>Anguininae</taxon>
        <taxon>Ditylenchus</taxon>
    </lineage>
</organism>
<feature type="transmembrane region" description="Helical" evidence="1">
    <location>
        <begin position="26"/>
        <end position="50"/>
    </location>
</feature>
<evidence type="ECO:0000256" key="1">
    <source>
        <dbReference type="SAM" id="Phobius"/>
    </source>
</evidence>
<feature type="transmembrane region" description="Helical" evidence="1">
    <location>
        <begin position="191"/>
        <end position="212"/>
    </location>
</feature>
<feature type="transmembrane region" description="Helical" evidence="1">
    <location>
        <begin position="289"/>
        <end position="313"/>
    </location>
</feature>
<proteinExistence type="predicted"/>
<keyword evidence="1" id="KW-1133">Transmembrane helix</keyword>
<evidence type="ECO:0000313" key="3">
    <source>
        <dbReference type="Proteomes" id="UP001201812"/>
    </source>
</evidence>
<name>A0AAD4MUV8_9BILA</name>